<dbReference type="GO" id="GO:0043743">
    <property type="term" value="F:LPPG:FO 2-phospho-L-lactate transferase activity"/>
    <property type="evidence" value="ECO:0007669"/>
    <property type="project" value="InterPro"/>
</dbReference>
<dbReference type="EMBL" id="PQWO01000004">
    <property type="protein sequence ID" value="PZD73754.1"/>
    <property type="molecule type" value="Genomic_DNA"/>
</dbReference>
<sequence length="459" mass="50138">MASPKRAVLRFKTRSAPKFSGRLGRSFKWLSPGLSVKRWLFLSALGVLLISLGLAISVRLTPIFFVIQILQTLLRQIAGVIPRYVSGPLVILGGMLLVWWGQTRTLGSITEVLMPESQDELVDRLLAHRRLNRGPKVVVVGGGTGLSTMLRGLKDYSSNITAVVTVADNGGSSGRLRREMGGLPPGDIRNCLAALADREKLITELFQYRFEAGNGLAGHSFGNLFLTAMNEITDSWEYAIAASSQVLAIRGQVLPATLSDVALWADLEDGRRIDGESQITAAKGNIVKIGCTPTSPPALPSVLEAIQEADLIVLGPGSLYTSIAPNLLVPEIVDAIASRKIPRIYVCNIMSQPGETDGYSVSDHIKALDAVCGKRIFDAVLVQKKQPSALALARYAKEESHPIMVDQRNLVHLGCRVILANVMNEDPTTQYVRHSSQRLARVILRWYDRVHTLGQRPRK</sequence>
<dbReference type="InterPro" id="IPR010119">
    <property type="entry name" value="Gluconeogen_factor"/>
</dbReference>
<keyword evidence="1 2" id="KW-0963">Cytoplasm</keyword>
<evidence type="ECO:0000256" key="1">
    <source>
        <dbReference type="ARBA" id="ARBA00022490"/>
    </source>
</evidence>
<reference evidence="3 4" key="1">
    <citation type="journal article" date="2018" name="Sci. Rep.">
        <title>A novel species of the marine cyanobacterium Acaryochloris with a unique pigment content and lifestyle.</title>
        <authorList>
            <person name="Partensky F."/>
            <person name="Six C."/>
            <person name="Ratin M."/>
            <person name="Garczarek L."/>
            <person name="Vaulot D."/>
            <person name="Probert I."/>
            <person name="Calteau A."/>
            <person name="Gourvil P."/>
            <person name="Marie D."/>
            <person name="Grebert T."/>
            <person name="Bouchier C."/>
            <person name="Le Panse S."/>
            <person name="Gachenot M."/>
            <person name="Rodriguez F."/>
            <person name="Garrido J.L."/>
        </authorList>
    </citation>
    <scope>NUCLEOTIDE SEQUENCE [LARGE SCALE GENOMIC DNA]</scope>
    <source>
        <strain evidence="3 4">RCC1774</strain>
    </source>
</reference>
<dbReference type="PANTHER" id="PTHR30135">
    <property type="entry name" value="UNCHARACTERIZED PROTEIN YVCK-RELATED"/>
    <property type="match status" value="1"/>
</dbReference>
<evidence type="ECO:0000313" key="3">
    <source>
        <dbReference type="EMBL" id="PZD73754.1"/>
    </source>
</evidence>
<evidence type="ECO:0000256" key="2">
    <source>
        <dbReference type="HAMAP-Rule" id="MF_00973"/>
    </source>
</evidence>
<dbReference type="InterPro" id="IPR038136">
    <property type="entry name" value="CofD-like_dom_sf"/>
</dbReference>
<dbReference type="CDD" id="cd07187">
    <property type="entry name" value="YvcK_like"/>
    <property type="match status" value="1"/>
</dbReference>
<dbReference type="GO" id="GO:0008360">
    <property type="term" value="P:regulation of cell shape"/>
    <property type="evidence" value="ECO:0007669"/>
    <property type="project" value="UniProtKB-UniRule"/>
</dbReference>
<proteinExistence type="inferred from homology"/>
<name>A0A2W1JVI6_9CYAN</name>
<evidence type="ECO:0000313" key="4">
    <source>
        <dbReference type="Proteomes" id="UP000248857"/>
    </source>
</evidence>
<comment type="caution">
    <text evidence="3">The sequence shown here is derived from an EMBL/GenBank/DDBJ whole genome shotgun (WGS) entry which is preliminary data.</text>
</comment>
<dbReference type="GO" id="GO:0005737">
    <property type="term" value="C:cytoplasm"/>
    <property type="evidence" value="ECO:0007669"/>
    <property type="project" value="UniProtKB-SubCell"/>
</dbReference>
<accession>A0A2W1JVI6</accession>
<organism evidence="3 4">
    <name type="scientific">Acaryochloris thomasi RCC1774</name>
    <dbReference type="NCBI Taxonomy" id="1764569"/>
    <lineage>
        <taxon>Bacteria</taxon>
        <taxon>Bacillati</taxon>
        <taxon>Cyanobacteriota</taxon>
        <taxon>Cyanophyceae</taxon>
        <taxon>Acaryochloridales</taxon>
        <taxon>Acaryochloridaceae</taxon>
        <taxon>Acaryochloris</taxon>
        <taxon>Acaryochloris thomasi</taxon>
    </lineage>
</organism>
<gene>
    <name evidence="3" type="ORF">C1752_01682</name>
</gene>
<dbReference type="Gene3D" id="3.40.50.10680">
    <property type="entry name" value="CofD-like domains"/>
    <property type="match status" value="1"/>
</dbReference>
<dbReference type="NCBIfam" id="TIGR01826">
    <property type="entry name" value="CofD_related"/>
    <property type="match status" value="1"/>
</dbReference>
<dbReference type="Proteomes" id="UP000248857">
    <property type="component" value="Unassembled WGS sequence"/>
</dbReference>
<dbReference type="RefSeq" id="WP_110985646.1">
    <property type="nucleotide sequence ID" value="NZ_CAWNWM010000004.1"/>
</dbReference>
<protein>
    <recommendedName>
        <fullName evidence="2">Putative gluconeogenesis factor</fullName>
    </recommendedName>
</protein>
<keyword evidence="4" id="KW-1185">Reference proteome</keyword>
<dbReference type="Pfam" id="PF01933">
    <property type="entry name" value="CofD"/>
    <property type="match status" value="1"/>
</dbReference>
<dbReference type="OrthoDB" id="9783842at2"/>
<comment type="function">
    <text evidence="2">Required for morphogenesis under gluconeogenic growth conditions.</text>
</comment>
<dbReference type="HAMAP" id="MF_00973">
    <property type="entry name" value="Gluconeogen_factor"/>
    <property type="match status" value="1"/>
</dbReference>
<dbReference type="PANTHER" id="PTHR30135:SF3">
    <property type="entry name" value="GLUCONEOGENESIS FACTOR-RELATED"/>
    <property type="match status" value="1"/>
</dbReference>
<comment type="subcellular location">
    <subcellularLocation>
        <location evidence="2">Cytoplasm</location>
    </subcellularLocation>
</comment>
<dbReference type="SUPFAM" id="SSF142338">
    <property type="entry name" value="CofD-like"/>
    <property type="match status" value="1"/>
</dbReference>
<dbReference type="AlphaFoldDB" id="A0A2W1JVI6"/>
<dbReference type="InterPro" id="IPR002882">
    <property type="entry name" value="CofD"/>
</dbReference>
<comment type="similarity">
    <text evidence="2">Belongs to the gluconeogenesis factor family.</text>
</comment>